<comment type="subcellular location">
    <subcellularLocation>
        <location evidence="1">Membrane</location>
        <topology evidence="1">Multi-pass membrane protein</topology>
    </subcellularLocation>
</comment>
<dbReference type="EMBL" id="KV417277">
    <property type="protein sequence ID" value="KZO98071.1"/>
    <property type="molecule type" value="Genomic_DNA"/>
</dbReference>
<dbReference type="PANTHER" id="PTHR10250">
    <property type="entry name" value="MICROSOMAL GLUTATHIONE S-TRANSFERASE"/>
    <property type="match status" value="1"/>
</dbReference>
<proteinExistence type="predicted"/>
<accession>A0A167NU03</accession>
<dbReference type="OrthoDB" id="410651at2759"/>
<dbReference type="GO" id="GO:0016020">
    <property type="term" value="C:membrane"/>
    <property type="evidence" value="ECO:0007669"/>
    <property type="project" value="UniProtKB-SubCell"/>
</dbReference>
<dbReference type="Pfam" id="PF01124">
    <property type="entry name" value="MAPEG"/>
    <property type="match status" value="1"/>
</dbReference>
<dbReference type="Gene3D" id="1.20.120.550">
    <property type="entry name" value="Membrane associated eicosanoid/glutathione metabolism-like domain"/>
    <property type="match status" value="1"/>
</dbReference>
<dbReference type="AlphaFoldDB" id="A0A167NU03"/>
<protein>
    <submittedName>
        <fullName evidence="6">Membrane-associated proteins in eicosanoid and glutathione metabolism</fullName>
    </submittedName>
</protein>
<dbReference type="InterPro" id="IPR050997">
    <property type="entry name" value="MAPEG"/>
</dbReference>
<organism evidence="6 7">
    <name type="scientific">Calocera viscosa (strain TUFC12733)</name>
    <dbReference type="NCBI Taxonomy" id="1330018"/>
    <lineage>
        <taxon>Eukaryota</taxon>
        <taxon>Fungi</taxon>
        <taxon>Dikarya</taxon>
        <taxon>Basidiomycota</taxon>
        <taxon>Agaricomycotina</taxon>
        <taxon>Dacrymycetes</taxon>
        <taxon>Dacrymycetales</taxon>
        <taxon>Dacrymycetaceae</taxon>
        <taxon>Calocera</taxon>
    </lineage>
</organism>
<feature type="transmembrane region" description="Helical" evidence="5">
    <location>
        <begin position="88"/>
        <end position="108"/>
    </location>
</feature>
<keyword evidence="7" id="KW-1185">Reference proteome</keyword>
<dbReference type="Proteomes" id="UP000076738">
    <property type="component" value="Unassembled WGS sequence"/>
</dbReference>
<gene>
    <name evidence="6" type="ORF">CALVIDRAFT_562462</name>
</gene>
<dbReference type="InterPro" id="IPR001129">
    <property type="entry name" value="Membr-assoc_MAPEG"/>
</dbReference>
<dbReference type="GO" id="GO:0005635">
    <property type="term" value="C:nuclear envelope"/>
    <property type="evidence" value="ECO:0007669"/>
    <property type="project" value="TreeGrafter"/>
</dbReference>
<dbReference type="STRING" id="1330018.A0A167NU03"/>
<evidence type="ECO:0000256" key="4">
    <source>
        <dbReference type="ARBA" id="ARBA00023136"/>
    </source>
</evidence>
<evidence type="ECO:0000256" key="2">
    <source>
        <dbReference type="ARBA" id="ARBA00022692"/>
    </source>
</evidence>
<keyword evidence="2 5" id="KW-0812">Transmembrane</keyword>
<evidence type="ECO:0000313" key="6">
    <source>
        <dbReference type="EMBL" id="KZO98071.1"/>
    </source>
</evidence>
<dbReference type="InterPro" id="IPR023352">
    <property type="entry name" value="MAPEG-like_dom_sf"/>
</dbReference>
<dbReference type="GO" id="GO:0005783">
    <property type="term" value="C:endoplasmic reticulum"/>
    <property type="evidence" value="ECO:0007669"/>
    <property type="project" value="TreeGrafter"/>
</dbReference>
<name>A0A167NU03_CALVF</name>
<evidence type="ECO:0000256" key="1">
    <source>
        <dbReference type="ARBA" id="ARBA00004141"/>
    </source>
</evidence>
<evidence type="ECO:0000256" key="5">
    <source>
        <dbReference type="SAM" id="Phobius"/>
    </source>
</evidence>
<evidence type="ECO:0000256" key="3">
    <source>
        <dbReference type="ARBA" id="ARBA00022989"/>
    </source>
</evidence>
<dbReference type="GO" id="GO:0004602">
    <property type="term" value="F:glutathione peroxidase activity"/>
    <property type="evidence" value="ECO:0007669"/>
    <property type="project" value="TreeGrafter"/>
</dbReference>
<evidence type="ECO:0000313" key="7">
    <source>
        <dbReference type="Proteomes" id="UP000076738"/>
    </source>
</evidence>
<dbReference type="SUPFAM" id="SSF161084">
    <property type="entry name" value="MAPEG domain-like"/>
    <property type="match status" value="1"/>
</dbReference>
<reference evidence="6 7" key="1">
    <citation type="journal article" date="2016" name="Mol. Biol. Evol.">
        <title>Comparative Genomics of Early-Diverging Mushroom-Forming Fungi Provides Insights into the Origins of Lignocellulose Decay Capabilities.</title>
        <authorList>
            <person name="Nagy L.G."/>
            <person name="Riley R."/>
            <person name="Tritt A."/>
            <person name="Adam C."/>
            <person name="Daum C."/>
            <person name="Floudas D."/>
            <person name="Sun H."/>
            <person name="Yadav J.S."/>
            <person name="Pangilinan J."/>
            <person name="Larsson K.H."/>
            <person name="Matsuura K."/>
            <person name="Barry K."/>
            <person name="Labutti K."/>
            <person name="Kuo R."/>
            <person name="Ohm R.A."/>
            <person name="Bhattacharya S.S."/>
            <person name="Shirouzu T."/>
            <person name="Yoshinaga Y."/>
            <person name="Martin F.M."/>
            <person name="Grigoriev I.V."/>
            <person name="Hibbett D.S."/>
        </authorList>
    </citation>
    <scope>NUCLEOTIDE SEQUENCE [LARGE SCALE GENOMIC DNA]</scope>
    <source>
        <strain evidence="6 7">TUFC12733</strain>
    </source>
</reference>
<keyword evidence="4 5" id="KW-0472">Membrane</keyword>
<feature type="transmembrane region" description="Helical" evidence="5">
    <location>
        <begin position="129"/>
        <end position="149"/>
    </location>
</feature>
<keyword evidence="3 5" id="KW-1133">Transmembrane helix</keyword>
<dbReference type="GO" id="GO:0004364">
    <property type="term" value="F:glutathione transferase activity"/>
    <property type="evidence" value="ECO:0007669"/>
    <property type="project" value="TreeGrafter"/>
</dbReference>
<sequence length="151" mass="16345">MPLTLVLPDNYGWVGLAAASTVWLVTYQTVNVSAARKAAGVKYPQLYAEKAEVEKSHEAMKFNCAQRAHANTLETLPLMLAGTLFAGLYYPIPAAASCAIWVFGRIMYTINYSTGIPSKRNKNGGELTAVGLLGIALLFTWTPIAMILATF</sequence>
<dbReference type="PANTHER" id="PTHR10250:SF26">
    <property type="entry name" value="GLUTATHIONE S-TRANSFERASE 3, MITOCHONDRIAL"/>
    <property type="match status" value="1"/>
</dbReference>